<dbReference type="EMBL" id="VFIY01000010">
    <property type="protein sequence ID" value="TPD59791.1"/>
    <property type="molecule type" value="Genomic_DNA"/>
</dbReference>
<evidence type="ECO:0000256" key="1">
    <source>
        <dbReference type="ARBA" id="ARBA00007100"/>
    </source>
</evidence>
<dbReference type="RefSeq" id="WP_139940763.1">
    <property type="nucleotide sequence ID" value="NZ_JBHSYP010000006.1"/>
</dbReference>
<name>A0A501PIG4_9PROT</name>
<dbReference type="PANTHER" id="PTHR31350">
    <property type="entry name" value="SI:DKEY-261L7.2"/>
    <property type="match status" value="1"/>
</dbReference>
<dbReference type="OrthoDB" id="232498at2"/>
<reference evidence="4" key="1">
    <citation type="submission" date="2019-06" db="EMBL/GenBank/DDBJ databases">
        <title>The complete genome of Emcibacter congregatus ZYLT.</title>
        <authorList>
            <person name="Zhao Z."/>
        </authorList>
    </citation>
    <scope>NUCLEOTIDE SEQUENCE [LARGE SCALE GENOMIC DNA]</scope>
    <source>
        <strain evidence="4">MCCC 1A06723</strain>
    </source>
</reference>
<dbReference type="AlphaFoldDB" id="A0A501PIG4"/>
<evidence type="ECO:0000313" key="3">
    <source>
        <dbReference type="EMBL" id="TPD59791.1"/>
    </source>
</evidence>
<dbReference type="Pfam" id="PF13369">
    <property type="entry name" value="Transglut_core2"/>
    <property type="match status" value="1"/>
</dbReference>
<protein>
    <recommendedName>
        <fullName evidence="2">Protein SirB1 N-terminal domain-containing protein</fullName>
    </recommendedName>
</protein>
<evidence type="ECO:0000313" key="4">
    <source>
        <dbReference type="Proteomes" id="UP000319148"/>
    </source>
</evidence>
<organism evidence="3 4">
    <name type="scientific">Emcibacter nanhaiensis</name>
    <dbReference type="NCBI Taxonomy" id="1505037"/>
    <lineage>
        <taxon>Bacteria</taxon>
        <taxon>Pseudomonadati</taxon>
        <taxon>Pseudomonadota</taxon>
        <taxon>Alphaproteobacteria</taxon>
        <taxon>Emcibacterales</taxon>
        <taxon>Emcibacteraceae</taxon>
        <taxon>Emcibacter</taxon>
    </lineage>
</organism>
<gene>
    <name evidence="3" type="ORF">FIV46_09885</name>
</gene>
<evidence type="ECO:0000259" key="2">
    <source>
        <dbReference type="Pfam" id="PF13369"/>
    </source>
</evidence>
<dbReference type="InterPro" id="IPR032698">
    <property type="entry name" value="SirB1_N"/>
</dbReference>
<accession>A0A501PIG4</accession>
<feature type="domain" description="Protein SirB1 N-terminal" evidence="2">
    <location>
        <begin position="49"/>
        <end position="201"/>
    </location>
</feature>
<comment type="similarity">
    <text evidence="1">Belongs to the UPF0162 family.</text>
</comment>
<dbReference type="Proteomes" id="UP000319148">
    <property type="component" value="Unassembled WGS sequence"/>
</dbReference>
<keyword evidence="4" id="KW-1185">Reference proteome</keyword>
<proteinExistence type="inferred from homology"/>
<comment type="caution">
    <text evidence="3">The sequence shown here is derived from an EMBL/GenBank/DDBJ whole genome shotgun (WGS) entry which is preliminary data.</text>
</comment>
<dbReference type="PANTHER" id="PTHR31350:SF21">
    <property type="entry name" value="F-BOX ONLY PROTEIN 21"/>
    <property type="match status" value="1"/>
</dbReference>
<sequence length="300" mass="33909">MTPSSITPSIAEQYDYLKSVGRLTDEEVDIARTALMLAALDRPGISFQKYEHHLKILGLDLANEGYEAETAEERALALKDVLHDRHGYQGNEKNYDDLQNANLMSVIDRRLGIPVSLGILYIHAARARGWQAEGVNFPGHFLVRVYGEQDQAIIDPFHGGRVLDAHHLRDLIRTIGGDKAELKPEYYATISDRGILVRMLNNIKVRCLQVSDFSLAADILERMSLIDPDKIEHTYEHGILLSHLGEHEKSRQKLLTCLDRLEDGQGDKRLKKHILETLKDLSKATNRNVLSLISNDTDEE</sequence>